<organism evidence="2 3">
    <name type="scientific">Streptacidiphilus jiangxiensis</name>
    <dbReference type="NCBI Taxonomy" id="235985"/>
    <lineage>
        <taxon>Bacteria</taxon>
        <taxon>Bacillati</taxon>
        <taxon>Actinomycetota</taxon>
        <taxon>Actinomycetes</taxon>
        <taxon>Kitasatosporales</taxon>
        <taxon>Streptomycetaceae</taxon>
        <taxon>Streptacidiphilus</taxon>
    </lineage>
</organism>
<keyword evidence="1" id="KW-0472">Membrane</keyword>
<reference evidence="3" key="1">
    <citation type="submission" date="2016-10" db="EMBL/GenBank/DDBJ databases">
        <authorList>
            <person name="Varghese N."/>
        </authorList>
    </citation>
    <scope>NUCLEOTIDE SEQUENCE [LARGE SCALE GENOMIC DNA]</scope>
    <source>
        <strain evidence="3">DSM 45096 / BCRC 16803 / CGMCC 4.1857 / CIP 109030 / JCM 12277 / KCTC 19219 / NBRC 100920 / 33214</strain>
    </source>
</reference>
<protein>
    <submittedName>
        <fullName evidence="2">Uncharacterized protein</fullName>
    </submittedName>
</protein>
<dbReference type="EMBL" id="FOAZ01000006">
    <property type="protein sequence ID" value="SEL13684.1"/>
    <property type="molecule type" value="Genomic_DNA"/>
</dbReference>
<accession>A0A1H7MR67</accession>
<feature type="transmembrane region" description="Helical" evidence="1">
    <location>
        <begin position="12"/>
        <end position="32"/>
    </location>
</feature>
<dbReference type="Proteomes" id="UP000183015">
    <property type="component" value="Unassembled WGS sequence"/>
</dbReference>
<sequence>MRRAKSMVRRIAIVSGTTLGMMALLFTFWWLLVPLVLRTLLAGSTGDWGPGP</sequence>
<evidence type="ECO:0000313" key="2">
    <source>
        <dbReference type="EMBL" id="SEL13684.1"/>
    </source>
</evidence>
<keyword evidence="1" id="KW-0812">Transmembrane</keyword>
<evidence type="ECO:0000313" key="3">
    <source>
        <dbReference type="Proteomes" id="UP000183015"/>
    </source>
</evidence>
<keyword evidence="1" id="KW-1133">Transmembrane helix</keyword>
<dbReference type="RefSeq" id="WP_161791250.1">
    <property type="nucleotide sequence ID" value="NZ_BBPN01000012.1"/>
</dbReference>
<gene>
    <name evidence="2" type="ORF">SAMN05414137_10619</name>
</gene>
<evidence type="ECO:0000256" key="1">
    <source>
        <dbReference type="SAM" id="Phobius"/>
    </source>
</evidence>
<keyword evidence="3" id="KW-1185">Reference proteome</keyword>
<name>A0A1H7MR67_STRJI</name>
<dbReference type="AlphaFoldDB" id="A0A1H7MR67"/>
<proteinExistence type="predicted"/>